<gene>
    <name evidence="2" type="ORF">FGS76_05745</name>
</gene>
<keyword evidence="3" id="KW-1185">Reference proteome</keyword>
<proteinExistence type="predicted"/>
<comment type="caution">
    <text evidence="2">The sequence shown here is derived from an EMBL/GenBank/DDBJ whole genome shotgun (WGS) entry which is preliminary data.</text>
</comment>
<evidence type="ECO:0000313" key="2">
    <source>
        <dbReference type="EMBL" id="TMW13633.1"/>
    </source>
</evidence>
<dbReference type="Proteomes" id="UP000739180">
    <property type="component" value="Unassembled WGS sequence"/>
</dbReference>
<accession>A0ABY2XMM4</accession>
<evidence type="ECO:0000313" key="3">
    <source>
        <dbReference type="Proteomes" id="UP000739180"/>
    </source>
</evidence>
<reference evidence="2 3" key="1">
    <citation type="submission" date="2019-05" db="EMBL/GenBank/DDBJ databases">
        <title>Genome of Alcanivorax gelatiniphagus, an oil degrading marine bacteria.</title>
        <authorList>
            <person name="Kwon K.K."/>
        </authorList>
    </citation>
    <scope>NUCLEOTIDE SEQUENCE [LARGE SCALE GENOMIC DNA]</scope>
    <source>
        <strain evidence="2 3">MEBiC 08158</strain>
    </source>
</reference>
<dbReference type="Pfam" id="PF04230">
    <property type="entry name" value="PS_pyruv_trans"/>
    <property type="match status" value="1"/>
</dbReference>
<dbReference type="RefSeq" id="WP_138771674.1">
    <property type="nucleotide sequence ID" value="NZ_JBHSSX010000011.1"/>
</dbReference>
<feature type="domain" description="Polysaccharide pyruvyl transferase" evidence="1">
    <location>
        <begin position="16"/>
        <end position="271"/>
    </location>
</feature>
<organism evidence="2 3">
    <name type="scientific">Alloalcanivorax gelatiniphagus</name>
    <dbReference type="NCBI Taxonomy" id="1194167"/>
    <lineage>
        <taxon>Bacteria</taxon>
        <taxon>Pseudomonadati</taxon>
        <taxon>Pseudomonadota</taxon>
        <taxon>Gammaproteobacteria</taxon>
        <taxon>Oceanospirillales</taxon>
        <taxon>Alcanivoracaceae</taxon>
        <taxon>Alloalcanivorax</taxon>
    </lineage>
</organism>
<dbReference type="InterPro" id="IPR007345">
    <property type="entry name" value="Polysacch_pyruvyl_Trfase"/>
</dbReference>
<protein>
    <recommendedName>
        <fullName evidence="1">Polysaccharide pyruvyl transferase domain-containing protein</fullName>
    </recommendedName>
</protein>
<evidence type="ECO:0000259" key="1">
    <source>
        <dbReference type="Pfam" id="PF04230"/>
    </source>
</evidence>
<dbReference type="EMBL" id="VCQT01000022">
    <property type="protein sequence ID" value="TMW13633.1"/>
    <property type="molecule type" value="Genomic_DNA"/>
</dbReference>
<name>A0ABY2XMM4_9GAMM</name>
<sequence length="344" mass="39102">MMRVLVFNDTSITGHYGCMAVMSAIDSGLNKAGITPVGYWPTGVPWEPSRGFIESLEIDAIIVNGEGTIHSPHKYTRAADLLKLARYAKEKLRVPIFLINASLFNVGKDNSMYLKDFRLVFTRETESLKFCRSLNLKSMCLPDLSLLEFVRLSNGINKTKNHRNIVFTDSVLSDRSRHMHDMAEKHAGKSVSFYQNKSAKTLFRNFYPKVKSRTRQLFGYDPLILRPNYANKMRDRKLVTPVKGASFFITGRFHGVVMAIATKTPFIAIASNTPKIEVTLRDVFDNTERSLSLKDISHRIENLKMNEGSETFSSLENDSIDRYVSAARLRTPRMFEIIAEEIAK</sequence>